<organism evidence="2 3">
    <name type="scientific">Vitis vinifera</name>
    <name type="common">Grape</name>
    <dbReference type="NCBI Taxonomy" id="29760"/>
    <lineage>
        <taxon>Eukaryota</taxon>
        <taxon>Viridiplantae</taxon>
        <taxon>Streptophyta</taxon>
        <taxon>Embryophyta</taxon>
        <taxon>Tracheophyta</taxon>
        <taxon>Spermatophyta</taxon>
        <taxon>Magnoliopsida</taxon>
        <taxon>eudicotyledons</taxon>
        <taxon>Gunneridae</taxon>
        <taxon>Pentapetalae</taxon>
        <taxon>rosids</taxon>
        <taxon>Vitales</taxon>
        <taxon>Vitaceae</taxon>
        <taxon>Viteae</taxon>
        <taxon>Vitis</taxon>
    </lineage>
</organism>
<name>A0A438JE19_VITVI</name>
<feature type="region of interest" description="Disordered" evidence="1">
    <location>
        <begin position="24"/>
        <end position="53"/>
    </location>
</feature>
<dbReference type="Proteomes" id="UP000288805">
    <property type="component" value="Unassembled WGS sequence"/>
</dbReference>
<accession>A0A438JE19</accession>
<gene>
    <name evidence="2" type="ORF">CK203_022461</name>
</gene>
<proteinExistence type="predicted"/>
<protein>
    <submittedName>
        <fullName evidence="2">Uncharacterized protein</fullName>
    </submittedName>
</protein>
<dbReference type="AlphaFoldDB" id="A0A438JE19"/>
<evidence type="ECO:0000313" key="3">
    <source>
        <dbReference type="Proteomes" id="UP000288805"/>
    </source>
</evidence>
<comment type="caution">
    <text evidence="2">The sequence shown here is derived from an EMBL/GenBank/DDBJ whole genome shotgun (WGS) entry which is preliminary data.</text>
</comment>
<sequence>MDSQIVAAMASIQEAIVSLSRMIDGQQAQQVPPQDGAQYDPTIPPPLPPSQSAPRAIIFTLHGQIEVVPSPAIEPTSTSDDPHVHMDRLE</sequence>
<dbReference type="EMBL" id="QGNW01000046">
    <property type="protein sequence ID" value="RVX07196.1"/>
    <property type="molecule type" value="Genomic_DNA"/>
</dbReference>
<feature type="compositionally biased region" description="Basic and acidic residues" evidence="1">
    <location>
        <begin position="80"/>
        <end position="90"/>
    </location>
</feature>
<feature type="region of interest" description="Disordered" evidence="1">
    <location>
        <begin position="68"/>
        <end position="90"/>
    </location>
</feature>
<feature type="compositionally biased region" description="Pro residues" evidence="1">
    <location>
        <begin position="42"/>
        <end position="51"/>
    </location>
</feature>
<evidence type="ECO:0000256" key="1">
    <source>
        <dbReference type="SAM" id="MobiDB-lite"/>
    </source>
</evidence>
<reference evidence="2 3" key="1">
    <citation type="journal article" date="2018" name="PLoS Genet.">
        <title>Population sequencing reveals clonal diversity and ancestral inbreeding in the grapevine cultivar Chardonnay.</title>
        <authorList>
            <person name="Roach M.J."/>
            <person name="Johnson D.L."/>
            <person name="Bohlmann J."/>
            <person name="van Vuuren H.J."/>
            <person name="Jones S.J."/>
            <person name="Pretorius I.S."/>
            <person name="Schmidt S.A."/>
            <person name="Borneman A.R."/>
        </authorList>
    </citation>
    <scope>NUCLEOTIDE SEQUENCE [LARGE SCALE GENOMIC DNA]</scope>
    <source>
        <strain evidence="3">cv. Chardonnay</strain>
        <tissue evidence="2">Leaf</tissue>
    </source>
</reference>
<evidence type="ECO:0000313" key="2">
    <source>
        <dbReference type="EMBL" id="RVX07196.1"/>
    </source>
</evidence>